<dbReference type="CDD" id="cd19991">
    <property type="entry name" value="PBP1_ABC_xylose_binding"/>
    <property type="match status" value="1"/>
</dbReference>
<keyword evidence="6" id="KW-1185">Reference proteome</keyword>
<evidence type="ECO:0000256" key="1">
    <source>
        <dbReference type="ARBA" id="ARBA00004196"/>
    </source>
</evidence>
<proteinExistence type="inferred from homology"/>
<dbReference type="GO" id="GO:0030246">
    <property type="term" value="F:carbohydrate binding"/>
    <property type="evidence" value="ECO:0007669"/>
    <property type="project" value="TreeGrafter"/>
</dbReference>
<dbReference type="eggNOG" id="COG4213">
    <property type="taxonomic scope" value="Bacteria"/>
</dbReference>
<dbReference type="SUPFAM" id="SSF53822">
    <property type="entry name" value="Periplasmic binding protein-like I"/>
    <property type="match status" value="1"/>
</dbReference>
<accession>W7Y668</accession>
<dbReference type="RefSeq" id="WP_081735983.1">
    <property type="nucleotide sequence ID" value="NZ_BAMD01000018.1"/>
</dbReference>
<dbReference type="InterPro" id="IPR028082">
    <property type="entry name" value="Peripla_BP_I"/>
</dbReference>
<dbReference type="PANTHER" id="PTHR30036">
    <property type="entry name" value="D-XYLOSE-BINDING PERIPLASMIC PROTEIN"/>
    <property type="match status" value="1"/>
</dbReference>
<comment type="subcellular location">
    <subcellularLocation>
        <location evidence="1">Cell envelope</location>
    </subcellularLocation>
</comment>
<dbReference type="Proteomes" id="UP000019402">
    <property type="component" value="Unassembled WGS sequence"/>
</dbReference>
<feature type="domain" description="Periplasmic binding protein" evidence="4">
    <location>
        <begin position="43"/>
        <end position="284"/>
    </location>
</feature>
<evidence type="ECO:0000259" key="4">
    <source>
        <dbReference type="Pfam" id="PF13407"/>
    </source>
</evidence>
<dbReference type="PANTHER" id="PTHR30036:SF1">
    <property type="entry name" value="D-XYLOSE-BINDING PERIPLASMIC PROTEIN"/>
    <property type="match status" value="1"/>
</dbReference>
<dbReference type="InterPro" id="IPR050555">
    <property type="entry name" value="Bact_Solute-Bind_Prot2"/>
</dbReference>
<dbReference type="GO" id="GO:0030288">
    <property type="term" value="C:outer membrane-bounded periplasmic space"/>
    <property type="evidence" value="ECO:0007669"/>
    <property type="project" value="TreeGrafter"/>
</dbReference>
<protein>
    <submittedName>
        <fullName evidence="5">D-xylose-binding periplasmic protein</fullName>
    </submittedName>
</protein>
<comment type="similarity">
    <text evidence="2">Belongs to the bacterial solute-binding protein 2 family.</text>
</comment>
<evidence type="ECO:0000313" key="5">
    <source>
        <dbReference type="EMBL" id="GAF03103.1"/>
    </source>
</evidence>
<dbReference type="Gene3D" id="3.40.50.2300">
    <property type="match status" value="2"/>
</dbReference>
<evidence type="ECO:0000256" key="3">
    <source>
        <dbReference type="ARBA" id="ARBA00022729"/>
    </source>
</evidence>
<organism evidence="5 6">
    <name type="scientific">Saccharicrinis fermentans DSM 9555 = JCM 21142</name>
    <dbReference type="NCBI Taxonomy" id="869213"/>
    <lineage>
        <taxon>Bacteria</taxon>
        <taxon>Pseudomonadati</taxon>
        <taxon>Bacteroidota</taxon>
        <taxon>Bacteroidia</taxon>
        <taxon>Marinilabiliales</taxon>
        <taxon>Marinilabiliaceae</taxon>
        <taxon>Saccharicrinis</taxon>
    </lineage>
</organism>
<dbReference type="PROSITE" id="PS51257">
    <property type="entry name" value="PROKAR_LIPOPROTEIN"/>
    <property type="match status" value="1"/>
</dbReference>
<dbReference type="InterPro" id="IPR025997">
    <property type="entry name" value="SBP_2_dom"/>
</dbReference>
<evidence type="ECO:0000313" key="6">
    <source>
        <dbReference type="Proteomes" id="UP000019402"/>
    </source>
</evidence>
<gene>
    <name evidence="5" type="ORF">JCM21142_41762</name>
</gene>
<dbReference type="AlphaFoldDB" id="W7Y668"/>
<dbReference type="Pfam" id="PF13407">
    <property type="entry name" value="Peripla_BP_4"/>
    <property type="match status" value="1"/>
</dbReference>
<dbReference type="STRING" id="869213.GCA_000517085_02563"/>
<sequence>MKNIISVMLLSVIVLLGGCKEKKTMSIGFLYPSDLTVRFNKESAFFKDYCQKQGVEVIVKTASNDESLQIELANEMIEQEVDALVLIAANVNTAAVIVRNAHAEDIPVLAYNRMIKNSDVDFFVASNNDQIGKIMVDALLKEKPSGNFVILGGDKFDKNGEELQAAVKKYLKPKIDQKQVEIVYETFVEKWDASTAAFEMDKVISLYGSDIDAVIAGYDGMSASVIDVLRANGLLGKVAVTGQDAELAGCKNVIAGNQCVTVFHPLKTIAEKGAEIAIEMAQGKNLDRFVNSSDFNGLSEIPTHRVNSIAVTKDNIDQVLIGSGFYTHKELYE</sequence>
<keyword evidence="3" id="KW-0732">Signal</keyword>
<comment type="caution">
    <text evidence="5">The sequence shown here is derived from an EMBL/GenBank/DDBJ whole genome shotgun (WGS) entry which is preliminary data.</text>
</comment>
<evidence type="ECO:0000256" key="2">
    <source>
        <dbReference type="ARBA" id="ARBA00007639"/>
    </source>
</evidence>
<dbReference type="EMBL" id="BAMD01000018">
    <property type="protein sequence ID" value="GAF03103.1"/>
    <property type="molecule type" value="Genomic_DNA"/>
</dbReference>
<reference evidence="5 6" key="1">
    <citation type="journal article" date="2014" name="Genome Announc.">
        <title>Draft Genome Sequence of Cytophaga fermentans JCM 21142T, a Facultative Anaerobe Isolated from Marine Mud.</title>
        <authorList>
            <person name="Starns D."/>
            <person name="Oshima K."/>
            <person name="Suda W."/>
            <person name="Iino T."/>
            <person name="Yuki M."/>
            <person name="Inoue J."/>
            <person name="Kitamura K."/>
            <person name="Iida T."/>
            <person name="Darby A."/>
            <person name="Hattori M."/>
            <person name="Ohkuma M."/>
        </authorList>
    </citation>
    <scope>NUCLEOTIDE SEQUENCE [LARGE SCALE GENOMIC DNA]</scope>
    <source>
        <strain evidence="5 6">JCM 21142</strain>
    </source>
</reference>
<name>W7Y668_9BACT</name>
<dbReference type="OrthoDB" id="9773673at2"/>